<evidence type="ECO:0000313" key="2">
    <source>
        <dbReference type="Proteomes" id="UP001157502"/>
    </source>
</evidence>
<comment type="caution">
    <text evidence="1">The sequence shown here is derived from an EMBL/GenBank/DDBJ whole genome shotgun (WGS) entry which is preliminary data.</text>
</comment>
<keyword evidence="2" id="KW-1185">Reference proteome</keyword>
<sequence>MTAQFSSIAVYTQITSHPYSIRPVRSNLRRIHGMVRLHSRGPLPDWPELPSVSSASPYHRHARRVFTQTGIYDVWVSCLTSSTLFDLRGSEYRAHNQQGDMDYIESLDNRLNTFLDDLFGERDTRVRGWLLLDSYLPTFVLTVVYLLAIYLGTKYMRKRTAYSLKGVLQAYNLGVTMLSLYMLVELICATWSAGYRLQCQALHEAGEADVRVAKALWWYYFSKLIEFLDTIFFVLRKKNTQITFLHVYHHASMFNIWWCVMNWIPCGQSFFGPTLNCFIHVCMYSYYGLSTIPSMHRYLWWKKYLTQAQLVQFVLTISHTLSAVVVPCGFPFGCLIFQASYMFTLVIFFVNFYIQTYRARQPREGRKLTFDQHNSKSSHQNGHAVSTNGTTFKKRQ</sequence>
<dbReference type="EMBL" id="CM055733">
    <property type="protein sequence ID" value="KAJ8010599.1"/>
    <property type="molecule type" value="Genomic_DNA"/>
</dbReference>
<reference evidence="1" key="1">
    <citation type="submission" date="2021-05" db="EMBL/GenBank/DDBJ databases">
        <authorList>
            <person name="Pan Q."/>
            <person name="Jouanno E."/>
            <person name="Zahm M."/>
            <person name="Klopp C."/>
            <person name="Cabau C."/>
            <person name="Louis A."/>
            <person name="Berthelot C."/>
            <person name="Parey E."/>
            <person name="Roest Crollius H."/>
            <person name="Montfort J."/>
            <person name="Robinson-Rechavi M."/>
            <person name="Bouchez O."/>
            <person name="Lampietro C."/>
            <person name="Lopez Roques C."/>
            <person name="Donnadieu C."/>
            <person name="Postlethwait J."/>
            <person name="Bobe J."/>
            <person name="Dillon D."/>
            <person name="Chandos A."/>
            <person name="von Hippel F."/>
            <person name="Guiguen Y."/>
        </authorList>
    </citation>
    <scope>NUCLEOTIDE SEQUENCE</scope>
    <source>
        <strain evidence="1">YG-Jan2019</strain>
    </source>
</reference>
<accession>A0ACC2H3N3</accession>
<name>A0ACC2H3N3_DALPE</name>
<protein>
    <submittedName>
        <fullName evidence="1">Uncharacterized protein</fullName>
    </submittedName>
</protein>
<evidence type="ECO:0000313" key="1">
    <source>
        <dbReference type="EMBL" id="KAJ8010599.1"/>
    </source>
</evidence>
<proteinExistence type="predicted"/>
<gene>
    <name evidence="1" type="ORF">DPEC_G00076740</name>
</gene>
<organism evidence="1 2">
    <name type="scientific">Dallia pectoralis</name>
    <name type="common">Alaska blackfish</name>
    <dbReference type="NCBI Taxonomy" id="75939"/>
    <lineage>
        <taxon>Eukaryota</taxon>
        <taxon>Metazoa</taxon>
        <taxon>Chordata</taxon>
        <taxon>Craniata</taxon>
        <taxon>Vertebrata</taxon>
        <taxon>Euteleostomi</taxon>
        <taxon>Actinopterygii</taxon>
        <taxon>Neopterygii</taxon>
        <taxon>Teleostei</taxon>
        <taxon>Protacanthopterygii</taxon>
        <taxon>Esociformes</taxon>
        <taxon>Umbridae</taxon>
        <taxon>Dallia</taxon>
    </lineage>
</organism>
<dbReference type="Proteomes" id="UP001157502">
    <property type="component" value="Chromosome 6"/>
</dbReference>